<dbReference type="EMBL" id="PSQE01000008">
    <property type="protein sequence ID" value="RHN38963.1"/>
    <property type="molecule type" value="Genomic_DNA"/>
</dbReference>
<reference evidence="4 7" key="2">
    <citation type="journal article" date="2014" name="BMC Genomics">
        <title>An improved genome release (version Mt4.0) for the model legume Medicago truncatula.</title>
        <authorList>
            <person name="Tang H."/>
            <person name="Krishnakumar V."/>
            <person name="Bidwell S."/>
            <person name="Rosen B."/>
            <person name="Chan A."/>
            <person name="Zhou S."/>
            <person name="Gentzbittel L."/>
            <person name="Childs K.L."/>
            <person name="Yandell M."/>
            <person name="Gundlach H."/>
            <person name="Mayer K.F."/>
            <person name="Schwartz D.C."/>
            <person name="Town C.D."/>
        </authorList>
    </citation>
    <scope>GENOME REANNOTATION</scope>
    <source>
        <strain evidence="6 7">cv. Jemalong A17</strain>
    </source>
</reference>
<dbReference type="PANTHER" id="PTHR31951">
    <property type="entry name" value="BIFUNCTIONAL INHIBITOR/LIPID-TRANSFER PROTEIN/SEED STORAGE 2S ALBUMIN SUPERFAMILY PROTEIN-RELATED"/>
    <property type="match status" value="1"/>
</dbReference>
<dbReference type="AlphaFoldDB" id="G7LEE8"/>
<dbReference type="Proteomes" id="UP000265566">
    <property type="component" value="Chromosome 8"/>
</dbReference>
<evidence type="ECO:0000256" key="2">
    <source>
        <dbReference type="SAM" id="SignalP"/>
    </source>
</evidence>
<keyword evidence="7" id="KW-1185">Reference proteome</keyword>
<evidence type="ECO:0000313" key="5">
    <source>
        <dbReference type="EMBL" id="RHN38963.1"/>
    </source>
</evidence>
<dbReference type="EnsemblPlants" id="AET01372">
    <property type="protein sequence ID" value="AET01372"/>
    <property type="gene ID" value="MTR_8g011740"/>
</dbReference>
<dbReference type="OMA" id="NHHEKHP"/>
<protein>
    <submittedName>
        <fullName evidence="4">ECA1 gametogenesis related family</fullName>
    </submittedName>
    <submittedName>
        <fullName evidence="5">Putative bifunctional inhibitor/plant lipid transfer protein/seed storage helical</fullName>
    </submittedName>
</protein>
<reference evidence="5" key="5">
    <citation type="journal article" date="2018" name="Nat. Plants">
        <title>Whole-genome landscape of Medicago truncatula symbiotic genes.</title>
        <authorList>
            <person name="Pecrix Y."/>
            <person name="Gamas P."/>
            <person name="Carrere S."/>
        </authorList>
    </citation>
    <scope>NUCLEOTIDE SEQUENCE</scope>
    <source>
        <tissue evidence="5">Leaves</tissue>
    </source>
</reference>
<evidence type="ECO:0000313" key="7">
    <source>
        <dbReference type="Proteomes" id="UP000002051"/>
    </source>
</evidence>
<feature type="chain" id="PRO_5014574228" evidence="2">
    <location>
        <begin position="24"/>
        <end position="135"/>
    </location>
</feature>
<dbReference type="HOGENOM" id="CLU_154123_0_0_1"/>
<gene>
    <name evidence="4" type="ordered locus">MTR_8g011740</name>
    <name evidence="5" type="ORF">MtrunA17_Chr8g0338761</name>
</gene>
<proteinExistence type="predicted"/>
<reference evidence="6" key="3">
    <citation type="submission" date="2015-04" db="UniProtKB">
        <authorList>
            <consortium name="EnsemblPlants"/>
        </authorList>
    </citation>
    <scope>IDENTIFICATION</scope>
    <source>
        <strain evidence="6">cv. Jemalong A17</strain>
    </source>
</reference>
<evidence type="ECO:0000313" key="8">
    <source>
        <dbReference type="Proteomes" id="UP000265566"/>
    </source>
</evidence>
<accession>G7LEE8</accession>
<reference evidence="4 7" key="1">
    <citation type="journal article" date="2011" name="Nature">
        <title>The Medicago genome provides insight into the evolution of rhizobial symbioses.</title>
        <authorList>
            <person name="Young N.D."/>
            <person name="Debelle F."/>
            <person name="Oldroyd G.E."/>
            <person name="Geurts R."/>
            <person name="Cannon S.B."/>
            <person name="Udvardi M.K."/>
            <person name="Benedito V.A."/>
            <person name="Mayer K.F."/>
            <person name="Gouzy J."/>
            <person name="Schoof H."/>
            <person name="Van de Peer Y."/>
            <person name="Proost S."/>
            <person name="Cook D.R."/>
            <person name="Meyers B.C."/>
            <person name="Spannagl M."/>
            <person name="Cheung F."/>
            <person name="De Mita S."/>
            <person name="Krishnakumar V."/>
            <person name="Gundlach H."/>
            <person name="Zhou S."/>
            <person name="Mudge J."/>
            <person name="Bharti A.K."/>
            <person name="Murray J.D."/>
            <person name="Naoumkina M.A."/>
            <person name="Rosen B."/>
            <person name="Silverstein K.A."/>
            <person name="Tang H."/>
            <person name="Rombauts S."/>
            <person name="Zhao P.X."/>
            <person name="Zhou P."/>
            <person name="Barbe V."/>
            <person name="Bardou P."/>
            <person name="Bechner M."/>
            <person name="Bellec A."/>
            <person name="Berger A."/>
            <person name="Berges H."/>
            <person name="Bidwell S."/>
            <person name="Bisseling T."/>
            <person name="Choisne N."/>
            <person name="Couloux A."/>
            <person name="Denny R."/>
            <person name="Deshpande S."/>
            <person name="Dai X."/>
            <person name="Doyle J.J."/>
            <person name="Dudez A.M."/>
            <person name="Farmer A.D."/>
            <person name="Fouteau S."/>
            <person name="Franken C."/>
            <person name="Gibelin C."/>
            <person name="Gish J."/>
            <person name="Goldstein S."/>
            <person name="Gonzalez A.J."/>
            <person name="Green P.J."/>
            <person name="Hallab A."/>
            <person name="Hartog M."/>
            <person name="Hua A."/>
            <person name="Humphray S.J."/>
            <person name="Jeong D.H."/>
            <person name="Jing Y."/>
            <person name="Jocker A."/>
            <person name="Kenton S.M."/>
            <person name="Kim D.J."/>
            <person name="Klee K."/>
            <person name="Lai H."/>
            <person name="Lang C."/>
            <person name="Lin S."/>
            <person name="Macmil S.L."/>
            <person name="Magdelenat G."/>
            <person name="Matthews L."/>
            <person name="McCorrison J."/>
            <person name="Monaghan E.L."/>
            <person name="Mun J.H."/>
            <person name="Najar F.Z."/>
            <person name="Nicholson C."/>
            <person name="Noirot C."/>
            <person name="O'Bleness M."/>
            <person name="Paule C.R."/>
            <person name="Poulain J."/>
            <person name="Prion F."/>
            <person name="Qin B."/>
            <person name="Qu C."/>
            <person name="Retzel E.F."/>
            <person name="Riddle C."/>
            <person name="Sallet E."/>
            <person name="Samain S."/>
            <person name="Samson N."/>
            <person name="Sanders I."/>
            <person name="Saurat O."/>
            <person name="Scarpelli C."/>
            <person name="Schiex T."/>
            <person name="Segurens B."/>
            <person name="Severin A.J."/>
            <person name="Sherrier D.J."/>
            <person name="Shi R."/>
            <person name="Sims S."/>
            <person name="Singer S.R."/>
            <person name="Sinharoy S."/>
            <person name="Sterck L."/>
            <person name="Viollet A."/>
            <person name="Wang B.B."/>
            <person name="Wang K."/>
            <person name="Wang M."/>
            <person name="Wang X."/>
            <person name="Warfsmann J."/>
            <person name="Weissenbach J."/>
            <person name="White D.D."/>
            <person name="White J.D."/>
            <person name="Wiley G.B."/>
            <person name="Wincker P."/>
            <person name="Xing Y."/>
            <person name="Yang L."/>
            <person name="Yao Z."/>
            <person name="Ying F."/>
            <person name="Zhai J."/>
            <person name="Zhou L."/>
            <person name="Zuber A."/>
            <person name="Denarie J."/>
            <person name="Dixon R.A."/>
            <person name="May G.D."/>
            <person name="Schwartz D.C."/>
            <person name="Rogers J."/>
            <person name="Quetier F."/>
            <person name="Town C.D."/>
            <person name="Roe B.A."/>
        </authorList>
    </citation>
    <scope>NUCLEOTIDE SEQUENCE [LARGE SCALE GENOMIC DNA]</scope>
    <source>
        <strain evidence="4">A17</strain>
        <strain evidence="6 7">cv. Jemalong A17</strain>
    </source>
</reference>
<sequence length="135" mass="15248">MATFHTLSILYVAIICFSMLVKSEISSPISPSSNESLSPYQKYLTTCIEKLTQPCDDEIFYTVYIGNQTVSYECCSQLVNDMGQRCHDEITRFIVESPKFKANKISILQRSKKVWNECSNAFDVDSPLGSIVPDI</sequence>
<dbReference type="EMBL" id="CM001224">
    <property type="protein sequence ID" value="AET01372.1"/>
    <property type="molecule type" value="Genomic_DNA"/>
</dbReference>
<name>G7LEE8_MEDTR</name>
<dbReference type="InterPro" id="IPR036312">
    <property type="entry name" value="Bifun_inhib/LTP/seed_sf"/>
</dbReference>
<dbReference type="InterPro" id="IPR008502">
    <property type="entry name" value="Prolamin-like"/>
</dbReference>
<feature type="domain" description="Prolamin-like" evidence="3">
    <location>
        <begin position="46"/>
        <end position="119"/>
    </location>
</feature>
<keyword evidence="1 2" id="KW-0732">Signal</keyword>
<dbReference type="Gramene" id="rna44943">
    <property type="protein sequence ID" value="RHN38963.1"/>
    <property type="gene ID" value="gene44943"/>
</dbReference>
<reference evidence="8" key="4">
    <citation type="journal article" date="2018" name="Nat. Plants">
        <title>Whole-genome landscape of Medicago truncatula symbiotic genes.</title>
        <authorList>
            <person name="Pecrix Y."/>
            <person name="Staton S.E."/>
            <person name="Sallet E."/>
            <person name="Lelandais-Briere C."/>
            <person name="Moreau S."/>
            <person name="Carrere S."/>
            <person name="Blein T."/>
            <person name="Jardinaud M.F."/>
            <person name="Latrasse D."/>
            <person name="Zouine M."/>
            <person name="Zahm M."/>
            <person name="Kreplak J."/>
            <person name="Mayjonade B."/>
            <person name="Satge C."/>
            <person name="Perez M."/>
            <person name="Cauet S."/>
            <person name="Marande W."/>
            <person name="Chantry-Darmon C."/>
            <person name="Lopez-Roques C."/>
            <person name="Bouchez O."/>
            <person name="Berard A."/>
            <person name="Debelle F."/>
            <person name="Munos S."/>
            <person name="Bendahmane A."/>
            <person name="Berges H."/>
            <person name="Niebel A."/>
            <person name="Buitink J."/>
            <person name="Frugier F."/>
            <person name="Benhamed M."/>
            <person name="Crespi M."/>
            <person name="Gouzy J."/>
            <person name="Gamas P."/>
        </authorList>
    </citation>
    <scope>NUCLEOTIDE SEQUENCE [LARGE SCALE GENOMIC DNA]</scope>
    <source>
        <strain evidence="8">cv. Jemalong A17</strain>
    </source>
</reference>
<evidence type="ECO:0000259" key="3">
    <source>
        <dbReference type="Pfam" id="PF05617"/>
    </source>
</evidence>
<evidence type="ECO:0000313" key="6">
    <source>
        <dbReference type="EnsemblPlants" id="AET01372"/>
    </source>
</evidence>
<organism evidence="4 7">
    <name type="scientific">Medicago truncatula</name>
    <name type="common">Barrel medic</name>
    <name type="synonym">Medicago tribuloides</name>
    <dbReference type="NCBI Taxonomy" id="3880"/>
    <lineage>
        <taxon>Eukaryota</taxon>
        <taxon>Viridiplantae</taxon>
        <taxon>Streptophyta</taxon>
        <taxon>Embryophyta</taxon>
        <taxon>Tracheophyta</taxon>
        <taxon>Spermatophyta</taxon>
        <taxon>Magnoliopsida</taxon>
        <taxon>eudicotyledons</taxon>
        <taxon>Gunneridae</taxon>
        <taxon>Pentapetalae</taxon>
        <taxon>rosids</taxon>
        <taxon>fabids</taxon>
        <taxon>Fabales</taxon>
        <taxon>Fabaceae</taxon>
        <taxon>Papilionoideae</taxon>
        <taxon>50 kb inversion clade</taxon>
        <taxon>NPAAA clade</taxon>
        <taxon>Hologalegina</taxon>
        <taxon>IRL clade</taxon>
        <taxon>Trifolieae</taxon>
        <taxon>Medicago</taxon>
    </lineage>
</organism>
<dbReference type="PaxDb" id="3880-AET01372"/>
<dbReference type="SUPFAM" id="SSF47699">
    <property type="entry name" value="Bifunctional inhibitor/lipid-transfer protein/seed storage 2S albumin"/>
    <property type="match status" value="1"/>
</dbReference>
<evidence type="ECO:0000256" key="1">
    <source>
        <dbReference type="ARBA" id="ARBA00022729"/>
    </source>
</evidence>
<evidence type="ECO:0000313" key="4">
    <source>
        <dbReference type="EMBL" id="AET01372.1"/>
    </source>
</evidence>
<feature type="signal peptide" evidence="2">
    <location>
        <begin position="1"/>
        <end position="23"/>
    </location>
</feature>
<dbReference type="PANTHER" id="PTHR31951:SF22">
    <property type="entry name" value="ECA1 GAMETOGENESIS RELATED FAMILY"/>
    <property type="match status" value="1"/>
</dbReference>
<dbReference type="eggNOG" id="ENOG502SWYQ">
    <property type="taxonomic scope" value="Eukaryota"/>
</dbReference>
<dbReference type="Proteomes" id="UP000002051">
    <property type="component" value="Chromosome 8"/>
</dbReference>
<dbReference type="Pfam" id="PF05617">
    <property type="entry name" value="Prolamin_like"/>
    <property type="match status" value="1"/>
</dbReference>